<protein>
    <submittedName>
        <fullName evidence="3">Group II intron-encoded protein LtrA</fullName>
    </submittedName>
</protein>
<dbReference type="PROSITE" id="PS50878">
    <property type="entry name" value="RT_POL"/>
    <property type="match status" value="1"/>
</dbReference>
<name>A0A1H6F5A5_9GAMM</name>
<dbReference type="SUPFAM" id="SSF56672">
    <property type="entry name" value="DNA/RNA polymerases"/>
    <property type="match status" value="1"/>
</dbReference>
<dbReference type="NCBIfam" id="TIGR04416">
    <property type="entry name" value="group_II_RT_mat"/>
    <property type="match status" value="1"/>
</dbReference>
<organism evidence="3 4">
    <name type="scientific">Candidatus Venteria ishoeyi</name>
    <dbReference type="NCBI Taxonomy" id="1899563"/>
    <lineage>
        <taxon>Bacteria</taxon>
        <taxon>Pseudomonadati</taxon>
        <taxon>Pseudomonadota</taxon>
        <taxon>Gammaproteobacteria</taxon>
        <taxon>Thiotrichales</taxon>
        <taxon>Thiotrichaceae</taxon>
        <taxon>Venteria</taxon>
    </lineage>
</organism>
<sequence length="474" mass="55307">MAEGGKGVRYIHSTLSVGKLRTWGRDVQNCVARKGKLHPDTKDWINGANLTAGNSKQSGTNKAYRFRNLFGLLSIEFLLWCWQFANKKASAGVDRIDANAYEENLHGNIKQLVAQVKAKTYRAKLVLRKYIPKLGGKLRPLGIPTMADKLLQLAVAKILEAIYEQDFLSCSYGYRPKKSAHDAVKDLSATLESGRYHYLVEADIKGFFNNIDHDLLLEMLSRRIDDKPFLNLIRKWLKAGILDEGRIINPTTGTPQGGIVSPILANIYLHHVLDGWFHEKVQTHCRGQVYLCRYADDFVCAFEYENDARRFYQTLKLRLNKFGLEVAEDKTSMMTFSPIYPKLNTRFEFLGFEFHWELSQRYKRTCWRKPLLKRRTSRKKLSASRANFTQWFKKNCQLPKKILFKKLNRKLRGYYNYYGIRGNYKSLNSFAYHITQTFQKWLNRRSQRKSYNWLGFKEMVKHFGIAKPCICHDF</sequence>
<evidence type="ECO:0000259" key="2">
    <source>
        <dbReference type="PROSITE" id="PS50878"/>
    </source>
</evidence>
<feature type="domain" description="Reverse transcriptase" evidence="2">
    <location>
        <begin position="112"/>
        <end position="354"/>
    </location>
</feature>
<dbReference type="InterPro" id="IPR043502">
    <property type="entry name" value="DNA/RNA_pol_sf"/>
</dbReference>
<dbReference type="Proteomes" id="UP000236724">
    <property type="component" value="Unassembled WGS sequence"/>
</dbReference>
<proteinExistence type="inferred from homology"/>
<dbReference type="Pfam" id="PF08388">
    <property type="entry name" value="GIIM"/>
    <property type="match status" value="1"/>
</dbReference>
<reference evidence="3 4" key="1">
    <citation type="submission" date="2016-10" db="EMBL/GenBank/DDBJ databases">
        <authorList>
            <person name="de Groot N.N."/>
        </authorList>
    </citation>
    <scope>NUCLEOTIDE SEQUENCE [LARGE SCALE GENOMIC DNA]</scope>
    <source>
        <strain evidence="3">MBHS1</strain>
    </source>
</reference>
<dbReference type="InterPro" id="IPR030931">
    <property type="entry name" value="Group_II_RT_mat"/>
</dbReference>
<dbReference type="InterPro" id="IPR013597">
    <property type="entry name" value="Mat_intron_G2"/>
</dbReference>
<dbReference type="InterPro" id="IPR051083">
    <property type="entry name" value="GrpII_Intron_Splice-Mob/Def"/>
</dbReference>
<evidence type="ECO:0000313" key="4">
    <source>
        <dbReference type="Proteomes" id="UP000236724"/>
    </source>
</evidence>
<gene>
    <name evidence="3" type="primary">ltrA_2</name>
    <name evidence="3" type="ORF">MBHS_00595</name>
</gene>
<dbReference type="PANTHER" id="PTHR34047">
    <property type="entry name" value="NUCLEAR INTRON MATURASE 1, MITOCHONDRIAL-RELATED"/>
    <property type="match status" value="1"/>
</dbReference>
<accession>A0A1H6F5A5</accession>
<dbReference type="AlphaFoldDB" id="A0A1H6F5A5"/>
<dbReference type="Pfam" id="PF00078">
    <property type="entry name" value="RVT_1"/>
    <property type="match status" value="1"/>
</dbReference>
<dbReference type="CDD" id="cd01651">
    <property type="entry name" value="RT_G2_intron"/>
    <property type="match status" value="1"/>
</dbReference>
<keyword evidence="4" id="KW-1185">Reference proteome</keyword>
<evidence type="ECO:0000313" key="3">
    <source>
        <dbReference type="EMBL" id="SEH04743.1"/>
    </source>
</evidence>
<evidence type="ECO:0000256" key="1">
    <source>
        <dbReference type="ARBA" id="ARBA00034120"/>
    </source>
</evidence>
<dbReference type="EMBL" id="FMSV02000101">
    <property type="protein sequence ID" value="SEH04743.1"/>
    <property type="molecule type" value="Genomic_DNA"/>
</dbReference>
<comment type="similarity">
    <text evidence="1">Belongs to the bacterial reverse transcriptase family.</text>
</comment>
<dbReference type="InterPro" id="IPR000477">
    <property type="entry name" value="RT_dom"/>
</dbReference>
<dbReference type="PANTHER" id="PTHR34047:SF8">
    <property type="entry name" value="PROTEIN YKFC"/>
    <property type="match status" value="1"/>
</dbReference>